<dbReference type="AlphaFoldDB" id="A0AA38TV41"/>
<organism evidence="1 2">
    <name type="scientific">Centaurea solstitialis</name>
    <name type="common">yellow star-thistle</name>
    <dbReference type="NCBI Taxonomy" id="347529"/>
    <lineage>
        <taxon>Eukaryota</taxon>
        <taxon>Viridiplantae</taxon>
        <taxon>Streptophyta</taxon>
        <taxon>Embryophyta</taxon>
        <taxon>Tracheophyta</taxon>
        <taxon>Spermatophyta</taxon>
        <taxon>Magnoliopsida</taxon>
        <taxon>eudicotyledons</taxon>
        <taxon>Gunneridae</taxon>
        <taxon>Pentapetalae</taxon>
        <taxon>asterids</taxon>
        <taxon>campanulids</taxon>
        <taxon>Asterales</taxon>
        <taxon>Asteraceae</taxon>
        <taxon>Carduoideae</taxon>
        <taxon>Cardueae</taxon>
        <taxon>Centaureinae</taxon>
        <taxon>Centaurea</taxon>
    </lineage>
</organism>
<evidence type="ECO:0000313" key="2">
    <source>
        <dbReference type="Proteomes" id="UP001172457"/>
    </source>
</evidence>
<keyword evidence="2" id="KW-1185">Reference proteome</keyword>
<comment type="caution">
    <text evidence="1">The sequence shown here is derived from an EMBL/GenBank/DDBJ whole genome shotgun (WGS) entry which is preliminary data.</text>
</comment>
<name>A0AA38TV41_9ASTR</name>
<reference evidence="1" key="1">
    <citation type="submission" date="2023-03" db="EMBL/GenBank/DDBJ databases">
        <title>Chromosome-scale reference genome and RAD-based genetic map of yellow starthistle (Centaurea solstitialis) reveal putative structural variation and QTLs associated with invader traits.</title>
        <authorList>
            <person name="Reatini B."/>
            <person name="Cang F.A."/>
            <person name="Jiang Q."/>
            <person name="Mckibben M.T.W."/>
            <person name="Barker M.S."/>
            <person name="Rieseberg L.H."/>
            <person name="Dlugosch K.M."/>
        </authorList>
    </citation>
    <scope>NUCLEOTIDE SEQUENCE</scope>
    <source>
        <strain evidence="1">CAN-66</strain>
        <tissue evidence="1">Leaf</tissue>
    </source>
</reference>
<sequence>MAIESRQPKVNLLRPNLQVPAVDSYQLYVPTSIPEHSIVYCTLKKRERKFMRFSELSHFCDGTILYVIQGIESRLKMDQIPKTRHLDNKSRFFEALDKLEGKLKERLMFRRVEAALKLRTRIIGEWDEYRQLSKWEPALNRRAPYPPNTIPKLLIVKFSIFKPSLTTKVKLCAIHCICKKWALKTNIHKTLVFDIRHHFIKAHVEKGNFSFYFVNTEYHLADLFTKALDEKFRYAEHESVNFRERFFKMT</sequence>
<evidence type="ECO:0000313" key="1">
    <source>
        <dbReference type="EMBL" id="KAJ9562121.1"/>
    </source>
</evidence>
<dbReference type="Proteomes" id="UP001172457">
    <property type="component" value="Chromosome 2"/>
</dbReference>
<protein>
    <submittedName>
        <fullName evidence="1">Uncharacterized protein</fullName>
    </submittedName>
</protein>
<dbReference type="EMBL" id="JARYMX010000002">
    <property type="protein sequence ID" value="KAJ9562121.1"/>
    <property type="molecule type" value="Genomic_DNA"/>
</dbReference>
<accession>A0AA38TV41</accession>
<proteinExistence type="predicted"/>
<gene>
    <name evidence="1" type="ORF">OSB04_007281</name>
</gene>